<dbReference type="HOGENOM" id="CLU_2143621_0_0_6"/>
<dbReference type="GO" id="GO:0006355">
    <property type="term" value="P:regulation of DNA-templated transcription"/>
    <property type="evidence" value="ECO:0007669"/>
    <property type="project" value="InterPro"/>
</dbReference>
<gene>
    <name evidence="1" type="primary">cII</name>
    <name evidence="1" type="ORF">XBP1_310006</name>
</gene>
<accession>A0A077N8F8</accession>
<dbReference type="EMBL" id="CBSW010000234">
    <property type="protein sequence ID" value="CDG98491.1"/>
    <property type="molecule type" value="Genomic_DNA"/>
</dbReference>
<dbReference type="AlphaFoldDB" id="A0A077N8F8"/>
<evidence type="ECO:0000313" key="1">
    <source>
        <dbReference type="EMBL" id="CDG98491.1"/>
    </source>
</evidence>
<dbReference type="Proteomes" id="UP000028511">
    <property type="component" value="Unassembled WGS sequence"/>
</dbReference>
<dbReference type="GO" id="GO:0003677">
    <property type="term" value="F:DNA binding"/>
    <property type="evidence" value="ECO:0007669"/>
    <property type="project" value="InterPro"/>
</dbReference>
<dbReference type="InterPro" id="IPR010982">
    <property type="entry name" value="Lambda_DNA-bd_dom_sf"/>
</dbReference>
<evidence type="ECO:0000313" key="2">
    <source>
        <dbReference type="Proteomes" id="UP000028511"/>
    </source>
</evidence>
<reference evidence="1" key="1">
    <citation type="submission" date="2013-07" db="EMBL/GenBank/DDBJ databases">
        <title>Sub-species coevolution in mutualistic symbiosis.</title>
        <authorList>
            <person name="Murfin K."/>
            <person name="Klassen J."/>
            <person name="Lee M."/>
            <person name="Forst S."/>
            <person name="Stock P."/>
            <person name="Goodrich-Blair H."/>
        </authorList>
    </citation>
    <scope>NUCLEOTIDE SEQUENCE [LARGE SCALE GENOMIC DNA]</scope>
    <source>
        <strain evidence="1">Puntauvense</strain>
    </source>
</reference>
<proteinExistence type="predicted"/>
<dbReference type="SUPFAM" id="SSF47413">
    <property type="entry name" value="lambda repressor-like DNA-binding domains"/>
    <property type="match status" value="1"/>
</dbReference>
<organism evidence="1 2">
    <name type="scientific">Xenorhabdus bovienii str. puntauvense</name>
    <dbReference type="NCBI Taxonomy" id="1398201"/>
    <lineage>
        <taxon>Bacteria</taxon>
        <taxon>Pseudomonadati</taxon>
        <taxon>Pseudomonadota</taxon>
        <taxon>Gammaproteobacteria</taxon>
        <taxon>Enterobacterales</taxon>
        <taxon>Morganellaceae</taxon>
        <taxon>Xenorhabdus</taxon>
    </lineage>
</organism>
<dbReference type="InterPro" id="IPR007933">
    <property type="entry name" value="Transcrpt_activ_CII"/>
</dbReference>
<sequence>MKHASYRKLFRDKESELLNKIALTGSRNVARIIDFHESQITRWQRPQKLDDISFIAKMARVLVAIEYDAPDTNVVINREDAKALIEALEYIRYPKRKTSKAGTNEVSEMQLEIGI</sequence>
<protein>
    <submittedName>
        <fullName evidence="1">Similarities with transcription activator protein c1</fullName>
    </submittedName>
</protein>
<name>A0A077N8F8_XENBV</name>
<dbReference type="Pfam" id="PF05269">
    <property type="entry name" value="Phage_CII"/>
    <property type="match status" value="1"/>
</dbReference>
<dbReference type="Gene3D" id="1.10.260.40">
    <property type="entry name" value="lambda repressor-like DNA-binding domains"/>
    <property type="match status" value="1"/>
</dbReference>
<dbReference type="RefSeq" id="WP_038212903.1">
    <property type="nucleotide sequence ID" value="NZ_CAWLWN010000029.1"/>
</dbReference>
<comment type="caution">
    <text evidence="1">The sequence shown here is derived from an EMBL/GenBank/DDBJ whole genome shotgun (WGS) entry which is preliminary data.</text>
</comment>